<dbReference type="PROSITE" id="PS00041">
    <property type="entry name" value="HTH_ARAC_FAMILY_1"/>
    <property type="match status" value="1"/>
</dbReference>
<dbReference type="SMART" id="SM00342">
    <property type="entry name" value="HTH_ARAC"/>
    <property type="match status" value="1"/>
</dbReference>
<dbReference type="PANTHER" id="PTHR43280:SF2">
    <property type="entry name" value="HTH-TYPE TRANSCRIPTIONAL REGULATOR EXSA"/>
    <property type="match status" value="1"/>
</dbReference>
<dbReference type="Pfam" id="PF12833">
    <property type="entry name" value="HTH_18"/>
    <property type="match status" value="1"/>
</dbReference>
<sequence>MNDKIIIPNMMVLMGVKVMKICLCVKDELERNGMKWLLSSHHIPYKHLIEATDSQHCFILLSQHKVDLLIFELDLFSSEELAKLRPLLIQNHTQTVIHTIHKTFDAAHESLLCKAEALFVKPYDTQTWIKTIRQMVKNFTASGAINNSTIPQHYLAYDLLFLENPDNEHVEDIPRLLAVIELDQNNEIEMSINHLLSFVKQELSEYQVLVIPVENHLVLFFNETMLIGTSNPIITLEQILIRLCYQAKEHDFSISAGIGNPKKNTLRIKQAYHDAKNSLNRRFYFGGNQVFSPMQPYAHIQIDSFLSPKDSKKLVEVLEGCNHEEIKKWLYDQFTGFPDESGLYPNPETMRIRLTSVLAHIHRFMSKQNIVKTLEHNYQNLFKIILFGEVLFEITQKMLNFCYELFNIIQREQRPVYSLIVNQLQLFIEENYAKPLTLSDAAKHVNRNSYYISHLFKQETGISFIEYLQKKRIQVAKRLLANSDLNLSDISVKVGFSDANYFSRVFKKVTGDSPRAWIAKRNE</sequence>
<comment type="caution">
    <text evidence="5">The sequence shown here is derived from an EMBL/GenBank/DDBJ whole genome shotgun (WGS) entry which is preliminary data.</text>
</comment>
<evidence type="ECO:0000313" key="6">
    <source>
        <dbReference type="Proteomes" id="UP000448943"/>
    </source>
</evidence>
<dbReference type="SUPFAM" id="SSF46689">
    <property type="entry name" value="Homeodomain-like"/>
    <property type="match status" value="2"/>
</dbReference>
<dbReference type="InterPro" id="IPR018060">
    <property type="entry name" value="HTH_AraC"/>
</dbReference>
<dbReference type="InterPro" id="IPR018062">
    <property type="entry name" value="HTH_AraC-typ_CS"/>
</dbReference>
<evidence type="ECO:0000259" key="4">
    <source>
        <dbReference type="PROSITE" id="PS01124"/>
    </source>
</evidence>
<dbReference type="InterPro" id="IPR009057">
    <property type="entry name" value="Homeodomain-like_sf"/>
</dbReference>
<gene>
    <name evidence="5" type="ORF">ERL59_09960</name>
</gene>
<dbReference type="PROSITE" id="PS01124">
    <property type="entry name" value="HTH_ARAC_FAMILY_2"/>
    <property type="match status" value="1"/>
</dbReference>
<evidence type="ECO:0000256" key="2">
    <source>
        <dbReference type="ARBA" id="ARBA00023125"/>
    </source>
</evidence>
<keyword evidence="6" id="KW-1185">Reference proteome</keyword>
<dbReference type="PANTHER" id="PTHR43280">
    <property type="entry name" value="ARAC-FAMILY TRANSCRIPTIONAL REGULATOR"/>
    <property type="match status" value="1"/>
</dbReference>
<dbReference type="Proteomes" id="UP000448943">
    <property type="component" value="Unassembled WGS sequence"/>
</dbReference>
<evidence type="ECO:0000256" key="3">
    <source>
        <dbReference type="ARBA" id="ARBA00023163"/>
    </source>
</evidence>
<reference evidence="5 6" key="1">
    <citation type="submission" date="2019-01" db="EMBL/GenBank/DDBJ databases">
        <title>Chengkuizengella sp. nov., isolated from deep-sea sediment of East Pacific Ocean.</title>
        <authorList>
            <person name="Yang J."/>
            <person name="Lai Q."/>
            <person name="Shao Z."/>
        </authorList>
    </citation>
    <scope>NUCLEOTIDE SEQUENCE [LARGE SCALE GENOMIC DNA]</scope>
    <source>
        <strain evidence="5 6">YPA3-1-1</strain>
    </source>
</reference>
<dbReference type="SUPFAM" id="SSF52172">
    <property type="entry name" value="CheY-like"/>
    <property type="match status" value="1"/>
</dbReference>
<keyword evidence="3" id="KW-0804">Transcription</keyword>
<dbReference type="EMBL" id="SIJB01000023">
    <property type="protein sequence ID" value="NBI29283.1"/>
    <property type="molecule type" value="Genomic_DNA"/>
</dbReference>
<evidence type="ECO:0000313" key="5">
    <source>
        <dbReference type="EMBL" id="NBI29283.1"/>
    </source>
</evidence>
<keyword evidence="1" id="KW-0805">Transcription regulation</keyword>
<dbReference type="InterPro" id="IPR011006">
    <property type="entry name" value="CheY-like_superfamily"/>
</dbReference>
<dbReference type="GO" id="GO:0043565">
    <property type="term" value="F:sequence-specific DNA binding"/>
    <property type="evidence" value="ECO:0007669"/>
    <property type="project" value="InterPro"/>
</dbReference>
<organism evidence="5 6">
    <name type="scientific">Chengkuizengella marina</name>
    <dbReference type="NCBI Taxonomy" id="2507566"/>
    <lineage>
        <taxon>Bacteria</taxon>
        <taxon>Bacillati</taxon>
        <taxon>Bacillota</taxon>
        <taxon>Bacilli</taxon>
        <taxon>Bacillales</taxon>
        <taxon>Paenibacillaceae</taxon>
        <taxon>Chengkuizengella</taxon>
    </lineage>
</organism>
<evidence type="ECO:0000256" key="1">
    <source>
        <dbReference type="ARBA" id="ARBA00023015"/>
    </source>
</evidence>
<dbReference type="Gene3D" id="3.40.50.2300">
    <property type="match status" value="1"/>
</dbReference>
<accession>A0A6N9Q3B9</accession>
<name>A0A6N9Q3B9_9BACL</name>
<keyword evidence="2" id="KW-0238">DNA-binding</keyword>
<dbReference type="AlphaFoldDB" id="A0A6N9Q3B9"/>
<dbReference type="Gene3D" id="1.10.10.60">
    <property type="entry name" value="Homeodomain-like"/>
    <property type="match status" value="2"/>
</dbReference>
<dbReference type="GO" id="GO:0003700">
    <property type="term" value="F:DNA-binding transcription factor activity"/>
    <property type="evidence" value="ECO:0007669"/>
    <property type="project" value="InterPro"/>
</dbReference>
<feature type="domain" description="HTH araC/xylS-type" evidence="4">
    <location>
        <begin position="422"/>
        <end position="520"/>
    </location>
</feature>
<protein>
    <submittedName>
        <fullName evidence="5">Helix-turn-helix domain-containing protein</fullName>
    </submittedName>
</protein>
<proteinExistence type="predicted"/>